<dbReference type="AlphaFoldDB" id="A0A6G9J1P0"/>
<evidence type="ECO:0000313" key="2">
    <source>
        <dbReference type="Proteomes" id="UP000613002"/>
    </source>
</evidence>
<comment type="caution">
    <text evidence="1">The sequence shown here is derived from an EMBL/GenBank/DDBJ whole genome shotgun (WGS) entry which is preliminary data.</text>
</comment>
<organism evidence="1 2">
    <name type="scientific">Parageobacillus toebii NBRC 107807</name>
    <dbReference type="NCBI Taxonomy" id="1223503"/>
    <lineage>
        <taxon>Bacteria</taxon>
        <taxon>Bacillati</taxon>
        <taxon>Bacillota</taxon>
        <taxon>Bacilli</taxon>
        <taxon>Bacillales</taxon>
        <taxon>Anoxybacillaceae</taxon>
        <taxon>Parageobacillus</taxon>
    </lineage>
</organism>
<gene>
    <name evidence="1" type="ORF">HNR78_001496</name>
</gene>
<dbReference type="RefSeq" id="WP_062755630.1">
    <property type="nucleotide sequence ID" value="NZ_BDAQ01000011.1"/>
</dbReference>
<evidence type="ECO:0000313" key="1">
    <source>
        <dbReference type="EMBL" id="MBB3868613.1"/>
    </source>
</evidence>
<dbReference type="EMBL" id="JACICZ010000004">
    <property type="protein sequence ID" value="MBB3868613.1"/>
    <property type="molecule type" value="Genomic_DNA"/>
</dbReference>
<keyword evidence="2" id="KW-1185">Reference proteome</keyword>
<accession>A0A6G9J1P0</accession>
<dbReference type="Proteomes" id="UP000613002">
    <property type="component" value="Unassembled WGS sequence"/>
</dbReference>
<proteinExistence type="predicted"/>
<sequence length="59" mass="6900">MCDGAVAGWISTHSLEKSDDDTQISDNLLKFYVYYKNSKHSFLEAKESFFRKKDKDLFT</sequence>
<name>A0A6G9J1P0_9BACL</name>
<reference evidence="1 2" key="1">
    <citation type="submission" date="2020-08" db="EMBL/GenBank/DDBJ databases">
        <title>Genomic Encyclopedia of Type Strains, Phase IV (KMG-IV): sequencing the most valuable type-strain genomes for metagenomic binning, comparative biology and taxonomic classification.</title>
        <authorList>
            <person name="Goeker M."/>
        </authorList>
    </citation>
    <scope>NUCLEOTIDE SEQUENCE [LARGE SCALE GENOMIC DNA]</scope>
    <source>
        <strain evidence="1 2">DSM 14590</strain>
    </source>
</reference>
<protein>
    <submittedName>
        <fullName evidence="1">Uncharacterized protein</fullName>
    </submittedName>
</protein>